<protein>
    <submittedName>
        <fullName evidence="1">Uncharacterized protein</fullName>
    </submittedName>
</protein>
<dbReference type="Proteomes" id="UP000318704">
    <property type="component" value="Chromosome"/>
</dbReference>
<dbReference type="KEGG" id="gaw:V144x_09760"/>
<dbReference type="AlphaFoldDB" id="A0A517VR85"/>
<name>A0A517VR85_9PLAN</name>
<reference evidence="1 2" key="1">
    <citation type="submission" date="2019-03" db="EMBL/GenBank/DDBJ databases">
        <title>Deep-cultivation of Planctomycetes and their phenomic and genomic characterization uncovers novel biology.</title>
        <authorList>
            <person name="Wiegand S."/>
            <person name="Jogler M."/>
            <person name="Boedeker C."/>
            <person name="Pinto D."/>
            <person name="Vollmers J."/>
            <person name="Rivas-Marin E."/>
            <person name="Kohn T."/>
            <person name="Peeters S.H."/>
            <person name="Heuer A."/>
            <person name="Rast P."/>
            <person name="Oberbeckmann S."/>
            <person name="Bunk B."/>
            <person name="Jeske O."/>
            <person name="Meyerdierks A."/>
            <person name="Storesund J.E."/>
            <person name="Kallscheuer N."/>
            <person name="Luecker S."/>
            <person name="Lage O.M."/>
            <person name="Pohl T."/>
            <person name="Merkel B.J."/>
            <person name="Hornburger P."/>
            <person name="Mueller R.-W."/>
            <person name="Bruemmer F."/>
            <person name="Labrenz M."/>
            <person name="Spormann A.M."/>
            <person name="Op den Camp H."/>
            <person name="Overmann J."/>
            <person name="Amann R."/>
            <person name="Jetten M.S.M."/>
            <person name="Mascher T."/>
            <person name="Medema M.H."/>
            <person name="Devos D.P."/>
            <person name="Kaster A.-K."/>
            <person name="Ovreas L."/>
            <person name="Rohde M."/>
            <person name="Galperin M.Y."/>
            <person name="Jogler C."/>
        </authorList>
    </citation>
    <scope>NUCLEOTIDE SEQUENCE [LARGE SCALE GENOMIC DNA]</scope>
    <source>
        <strain evidence="1 2">V144</strain>
    </source>
</reference>
<gene>
    <name evidence="1" type="ORF">V144x_09760</name>
</gene>
<evidence type="ECO:0000313" key="2">
    <source>
        <dbReference type="Proteomes" id="UP000318704"/>
    </source>
</evidence>
<sequence>MTDPDEAEPLFWIGEVGIVDYWSGDWSEVR</sequence>
<evidence type="ECO:0000313" key="1">
    <source>
        <dbReference type="EMBL" id="QDT95531.1"/>
    </source>
</evidence>
<dbReference type="EMBL" id="CP037920">
    <property type="protein sequence ID" value="QDT95531.1"/>
    <property type="molecule type" value="Genomic_DNA"/>
</dbReference>
<accession>A0A517VR85</accession>
<organism evidence="1 2">
    <name type="scientific">Gimesia aquarii</name>
    <dbReference type="NCBI Taxonomy" id="2527964"/>
    <lineage>
        <taxon>Bacteria</taxon>
        <taxon>Pseudomonadati</taxon>
        <taxon>Planctomycetota</taxon>
        <taxon>Planctomycetia</taxon>
        <taxon>Planctomycetales</taxon>
        <taxon>Planctomycetaceae</taxon>
        <taxon>Gimesia</taxon>
    </lineage>
</organism>
<proteinExistence type="predicted"/>